<evidence type="ECO:0000313" key="2">
    <source>
        <dbReference type="EMBL" id="OWK27807.1"/>
    </source>
</evidence>
<dbReference type="AlphaFoldDB" id="A0A2D0A4I1"/>
<evidence type="ECO:0000256" key="1">
    <source>
        <dbReference type="SAM" id="MobiDB-lite"/>
    </source>
</evidence>
<sequence>MTAFTLGEATALALGRVRGRSNEDARVGGRVSPRASVPGMAAVRRRPPARSGAPHPTGAPIRRDSVEAGTFEEHFFAVPAKGEPDRLLRLARAALDTGRRLKRAVRAEGRVLSPAETALAGLTAGAVRVYEELCTLARLNQGRVYPSYDRLAAVTGLARATVARGLRALEIAGFLIRQRRFKRVAREEGADTPRYAQTSNAYRPLLPARLLPHLPRWLSPAPLPVDTEQHEAERVADVAAMHDSLSCRELAETLVGGSLGRILARLGAQLDRRDNDTKCESQKAPQPLFDSMYSRENGVGLVGRQIRPDGQIC</sequence>
<comment type="caution">
    <text evidence="2">The sequence shown here is derived from an EMBL/GenBank/DDBJ whole genome shotgun (WGS) entry which is preliminary data.</text>
</comment>
<protein>
    <recommendedName>
        <fullName evidence="4">Helix-turn-helix domain-containing protein</fullName>
    </recommendedName>
</protein>
<dbReference type="RefSeq" id="WP_245829562.1">
    <property type="nucleotide sequence ID" value="NZ_NBBI01000009.1"/>
</dbReference>
<gene>
    <name evidence="2" type="ORF">SPDO_30470</name>
</gene>
<evidence type="ECO:0000313" key="3">
    <source>
        <dbReference type="Proteomes" id="UP000197290"/>
    </source>
</evidence>
<organism evidence="2 3">
    <name type="scientific">Sphingomonas dokdonensis</name>
    <dbReference type="NCBI Taxonomy" id="344880"/>
    <lineage>
        <taxon>Bacteria</taxon>
        <taxon>Pseudomonadati</taxon>
        <taxon>Pseudomonadota</taxon>
        <taxon>Alphaproteobacteria</taxon>
        <taxon>Sphingomonadales</taxon>
        <taxon>Sphingomonadaceae</taxon>
        <taxon>Sphingomonas</taxon>
    </lineage>
</organism>
<dbReference type="Pfam" id="PF13730">
    <property type="entry name" value="HTH_36"/>
    <property type="match status" value="1"/>
</dbReference>
<proteinExistence type="predicted"/>
<dbReference type="Proteomes" id="UP000197290">
    <property type="component" value="Unassembled WGS sequence"/>
</dbReference>
<keyword evidence="3" id="KW-1185">Reference proteome</keyword>
<dbReference type="EMBL" id="NBBI01000009">
    <property type="protein sequence ID" value="OWK27807.1"/>
    <property type="molecule type" value="Genomic_DNA"/>
</dbReference>
<evidence type="ECO:0008006" key="4">
    <source>
        <dbReference type="Google" id="ProtNLM"/>
    </source>
</evidence>
<accession>A0A2D0A4I1</accession>
<feature type="region of interest" description="Disordered" evidence="1">
    <location>
        <begin position="39"/>
        <end position="62"/>
    </location>
</feature>
<reference evidence="2 3" key="1">
    <citation type="submission" date="2017-03" db="EMBL/GenBank/DDBJ databases">
        <title>Genome sequence of Sphingomonas dokdonensis DSM 21029.</title>
        <authorList>
            <person name="Poehlein A."/>
            <person name="Wuebbeler J.H."/>
            <person name="Steinbuechel A."/>
            <person name="Daniel R."/>
        </authorList>
    </citation>
    <scope>NUCLEOTIDE SEQUENCE [LARGE SCALE GENOMIC DNA]</scope>
    <source>
        <strain evidence="2 3">DSM 21029</strain>
    </source>
</reference>
<name>A0A2D0A4I1_9SPHN</name>